<dbReference type="GO" id="GO:0016705">
    <property type="term" value="F:oxidoreductase activity, acting on paired donors, with incorporation or reduction of molecular oxygen"/>
    <property type="evidence" value="ECO:0007669"/>
    <property type="project" value="InterPro"/>
</dbReference>
<dbReference type="FunFam" id="3.50.50.60:FF:000021">
    <property type="entry name" value="Ubiquinone biosynthesis monooxygenase COQ6"/>
    <property type="match status" value="1"/>
</dbReference>
<keyword evidence="4" id="KW-0274">FAD</keyword>
<dbReference type="GO" id="GO:0071949">
    <property type="term" value="F:FAD binding"/>
    <property type="evidence" value="ECO:0007669"/>
    <property type="project" value="InterPro"/>
</dbReference>
<proteinExistence type="inferred from homology"/>
<sequence length="391" mass="44098">MQIYDVCIIGAGPVGLSLAAALQKSKQLNKIIILDSIKRPQFNKQGLPNQRVLSVTQSSREVLQSVGAWDKLEQGRVNQYNRMIIDESNGQDYLEFKNQSAHIIEYDNIVNALLEVYDGEIEFESKLEKIDIKPNEYVTVNDKFQCKLLIGSDGNKSKVKECSNIGTYGHSYHQMGIVCTVERTDQDSEVAYQTYLSNGCPLALLPLYNPYSSIVWTAYLDDYKYLMSLSDEQFLQVLNSQLGRYSPRIKSISNKRMAFPLQSLQAQRYIQKRIALIGDAAHSNHPMAGQGMNMGINDAALLANCIIKNSRSGNDIGLEQSLEEYESQAKLMNYTTSIAMELIKNTYENKTISPLRQLGAKVINNLDPIKQIMIQYGSKHPLGPSQFEWVK</sequence>
<comment type="caution">
    <text evidence="8">The sequence shown here is derived from an EMBL/GenBank/DDBJ whole genome shotgun (WGS) entry which is preliminary data.</text>
</comment>
<dbReference type="GO" id="GO:0004497">
    <property type="term" value="F:monooxygenase activity"/>
    <property type="evidence" value="ECO:0007669"/>
    <property type="project" value="UniProtKB-KW"/>
</dbReference>
<dbReference type="PANTHER" id="PTHR43876:SF7">
    <property type="entry name" value="UBIQUINONE BIOSYNTHESIS MONOOXYGENASE COQ6, MITOCHONDRIAL"/>
    <property type="match status" value="1"/>
</dbReference>
<reference evidence="8" key="1">
    <citation type="submission" date="2021-01" db="EMBL/GenBank/DDBJ databases">
        <authorList>
            <consortium name="Genoscope - CEA"/>
            <person name="William W."/>
        </authorList>
    </citation>
    <scope>NUCLEOTIDE SEQUENCE</scope>
</reference>
<dbReference type="EMBL" id="CAJJDM010000002">
    <property type="protein sequence ID" value="CAD8043735.1"/>
    <property type="molecule type" value="Genomic_DNA"/>
</dbReference>
<dbReference type="InterPro" id="IPR051205">
    <property type="entry name" value="UbiH/COQ6_monooxygenase"/>
</dbReference>
<dbReference type="InterPro" id="IPR002938">
    <property type="entry name" value="FAD-bd"/>
</dbReference>
<dbReference type="Pfam" id="PF01494">
    <property type="entry name" value="FAD_binding_3"/>
    <property type="match status" value="1"/>
</dbReference>
<keyword evidence="5" id="KW-0560">Oxidoreductase</keyword>
<dbReference type="NCBIfam" id="TIGR01988">
    <property type="entry name" value="Ubi-OHases"/>
    <property type="match status" value="1"/>
</dbReference>
<evidence type="ECO:0000259" key="7">
    <source>
        <dbReference type="Pfam" id="PF01494"/>
    </source>
</evidence>
<protein>
    <recommendedName>
        <fullName evidence="7">FAD-binding domain-containing protein</fullName>
    </recommendedName>
</protein>
<evidence type="ECO:0000256" key="2">
    <source>
        <dbReference type="ARBA" id="ARBA00005349"/>
    </source>
</evidence>
<dbReference type="InterPro" id="IPR010971">
    <property type="entry name" value="UbiH/COQ6"/>
</dbReference>
<dbReference type="AlphaFoldDB" id="A0A8S1JPC6"/>
<organism evidence="8 9">
    <name type="scientific">Paramecium primaurelia</name>
    <dbReference type="NCBI Taxonomy" id="5886"/>
    <lineage>
        <taxon>Eukaryota</taxon>
        <taxon>Sar</taxon>
        <taxon>Alveolata</taxon>
        <taxon>Ciliophora</taxon>
        <taxon>Intramacronucleata</taxon>
        <taxon>Oligohymenophorea</taxon>
        <taxon>Peniculida</taxon>
        <taxon>Parameciidae</taxon>
        <taxon>Paramecium</taxon>
    </lineage>
</organism>
<name>A0A8S1JPC6_PARPR</name>
<feature type="domain" description="FAD-binding" evidence="7">
    <location>
        <begin position="4"/>
        <end position="327"/>
    </location>
</feature>
<comment type="similarity">
    <text evidence="2">Belongs to the UbiH/COQ6 family.</text>
</comment>
<dbReference type="GO" id="GO:0005739">
    <property type="term" value="C:mitochondrion"/>
    <property type="evidence" value="ECO:0007669"/>
    <property type="project" value="TreeGrafter"/>
</dbReference>
<gene>
    <name evidence="8" type="ORF">PPRIM_AZ9-3.1.T0050389</name>
</gene>
<evidence type="ECO:0000313" key="8">
    <source>
        <dbReference type="EMBL" id="CAD8043735.1"/>
    </source>
</evidence>
<evidence type="ECO:0000313" key="9">
    <source>
        <dbReference type="Proteomes" id="UP000688137"/>
    </source>
</evidence>
<keyword evidence="9" id="KW-1185">Reference proteome</keyword>
<keyword evidence="3" id="KW-0285">Flavoprotein</keyword>
<dbReference type="OMA" id="VKQMQVW"/>
<accession>A0A8S1JPC6</accession>
<dbReference type="GO" id="GO:0006744">
    <property type="term" value="P:ubiquinone biosynthetic process"/>
    <property type="evidence" value="ECO:0007669"/>
    <property type="project" value="InterPro"/>
</dbReference>
<evidence type="ECO:0000256" key="1">
    <source>
        <dbReference type="ARBA" id="ARBA00001974"/>
    </source>
</evidence>
<evidence type="ECO:0000256" key="4">
    <source>
        <dbReference type="ARBA" id="ARBA00022827"/>
    </source>
</evidence>
<evidence type="ECO:0000256" key="6">
    <source>
        <dbReference type="ARBA" id="ARBA00023033"/>
    </source>
</evidence>
<evidence type="ECO:0000256" key="5">
    <source>
        <dbReference type="ARBA" id="ARBA00023002"/>
    </source>
</evidence>
<evidence type="ECO:0000256" key="3">
    <source>
        <dbReference type="ARBA" id="ARBA00022630"/>
    </source>
</evidence>
<dbReference type="PANTHER" id="PTHR43876">
    <property type="entry name" value="UBIQUINONE BIOSYNTHESIS MONOOXYGENASE COQ6, MITOCHONDRIAL"/>
    <property type="match status" value="1"/>
</dbReference>
<keyword evidence="6" id="KW-0503">Monooxygenase</keyword>
<comment type="cofactor">
    <cofactor evidence="1">
        <name>FAD</name>
        <dbReference type="ChEBI" id="CHEBI:57692"/>
    </cofactor>
</comment>
<dbReference type="Proteomes" id="UP000688137">
    <property type="component" value="Unassembled WGS sequence"/>
</dbReference>